<evidence type="ECO:0000256" key="1">
    <source>
        <dbReference type="SAM" id="MobiDB-lite"/>
    </source>
</evidence>
<feature type="compositionally biased region" description="Low complexity" evidence="1">
    <location>
        <begin position="133"/>
        <end position="142"/>
    </location>
</feature>
<evidence type="ECO:0000313" key="3">
    <source>
        <dbReference type="EMBL" id="GAA5171119.1"/>
    </source>
</evidence>
<feature type="compositionally biased region" description="Low complexity" evidence="1">
    <location>
        <begin position="155"/>
        <end position="168"/>
    </location>
</feature>
<keyword evidence="2" id="KW-1133">Transmembrane helix</keyword>
<keyword evidence="2" id="KW-0812">Transmembrane</keyword>
<feature type="transmembrane region" description="Helical" evidence="2">
    <location>
        <begin position="465"/>
        <end position="488"/>
    </location>
</feature>
<evidence type="ECO:0000256" key="2">
    <source>
        <dbReference type="SAM" id="Phobius"/>
    </source>
</evidence>
<feature type="compositionally biased region" description="Polar residues" evidence="1">
    <location>
        <begin position="289"/>
        <end position="298"/>
    </location>
</feature>
<name>A0ABP9R3K8_9PSEU</name>
<feature type="compositionally biased region" description="Low complexity" evidence="1">
    <location>
        <begin position="395"/>
        <end position="422"/>
    </location>
</feature>
<sequence length="780" mass="80092">MNEGRPEPASTARADARDQRPDSEGAAPELGTPEGNAAETAPEDRTPDPASTIERPGPEAAPETATPGEAVTEEATGDGAVPDGRGSQEATRGDAVSDGQPSDEATRDEAAPDGRGSDDASKDDASKDDAVLDGQVTDVTGSDVGGSDVGGSDVGGSDAVDPDGVGSDEPGYRGDAHASADEARDADADSDVLSSARRTTNRDAAPYAASQEAVRRRDHAGEAEQGYVPAEADEHTVILPAGGVVRVSRGKAPDDDEKTTILSRGGSEDSDPEGRTTAIPAPAGPAVSDTPSAGTPVSDTPAPALPDWLSAPRPASAAPPQTPTQTPQQPPPAWAQPGQYPGLGQYPGQGEYPGQGQYPAPGQHPHQAWMPPGWGQAQLPGTPPPGAQSPGAPPYGGAQSPGAPPYGGAQPPGTPPYAGAQPPGAPPYGGPQPPGVPPYGGQQPPPWQPPAAPGRPGGPKKGGPIGLWIALGVVFALLVGSVLIWFAVSDPPPQQVAAEVADQLDKADGMRYQGKVSAYTAGEFDIDMTVAKNGDAYGTISKEGNRAEFAVVGNDTLIKADVNWWKSGTNSAKADRLADIWLKNPQDVPTLNSVLKSPSELAQQFRGGATFWTEEPEQTIDGVDGRTFKSPLIGTVVISDDSPPQLLSYLPSISLYTKAPLKISPADPAQLAGLRTAQSTAAGAKSFSVRLYEQPKLTLSIEPPKLCTTPTCTATVKLSNTGDLPASGTIEVRMNGDLVQTIPFRSTPFTDQSFPATSGNPAAGVGGYRTMYWTARISTN</sequence>
<feature type="compositionally biased region" description="Gly residues" evidence="1">
    <location>
        <begin position="143"/>
        <end position="154"/>
    </location>
</feature>
<feature type="compositionally biased region" description="Basic and acidic residues" evidence="1">
    <location>
        <begin position="213"/>
        <end position="222"/>
    </location>
</feature>
<accession>A0ABP9R3K8</accession>
<organism evidence="3 4">
    <name type="scientific">Pseudonocardia eucalypti</name>
    <dbReference type="NCBI Taxonomy" id="648755"/>
    <lineage>
        <taxon>Bacteria</taxon>
        <taxon>Bacillati</taxon>
        <taxon>Actinomycetota</taxon>
        <taxon>Actinomycetes</taxon>
        <taxon>Pseudonocardiales</taxon>
        <taxon>Pseudonocardiaceae</taxon>
        <taxon>Pseudonocardia</taxon>
    </lineage>
</organism>
<comment type="caution">
    <text evidence="3">The sequence shown here is derived from an EMBL/GenBank/DDBJ whole genome shotgun (WGS) entry which is preliminary data.</text>
</comment>
<feature type="region of interest" description="Disordered" evidence="1">
    <location>
        <begin position="1"/>
        <end position="459"/>
    </location>
</feature>
<dbReference type="RefSeq" id="WP_185063742.1">
    <property type="nucleotide sequence ID" value="NZ_BAABJP010000045.1"/>
</dbReference>
<feature type="compositionally biased region" description="Low complexity" evidence="1">
    <location>
        <begin position="311"/>
        <end position="327"/>
    </location>
</feature>
<reference evidence="4" key="1">
    <citation type="journal article" date="2019" name="Int. J. Syst. Evol. Microbiol.">
        <title>The Global Catalogue of Microorganisms (GCM) 10K type strain sequencing project: providing services to taxonomists for standard genome sequencing and annotation.</title>
        <authorList>
            <consortium name="The Broad Institute Genomics Platform"/>
            <consortium name="The Broad Institute Genome Sequencing Center for Infectious Disease"/>
            <person name="Wu L."/>
            <person name="Ma J."/>
        </authorList>
    </citation>
    <scope>NUCLEOTIDE SEQUENCE [LARGE SCALE GENOMIC DNA]</scope>
    <source>
        <strain evidence="4">JCM 18303</strain>
    </source>
</reference>
<feature type="compositionally biased region" description="Low complexity" evidence="1">
    <location>
        <begin position="58"/>
        <end position="70"/>
    </location>
</feature>
<feature type="compositionally biased region" description="Low complexity" evidence="1">
    <location>
        <begin position="335"/>
        <end position="344"/>
    </location>
</feature>
<protein>
    <submittedName>
        <fullName evidence="3">Uncharacterized protein</fullName>
    </submittedName>
</protein>
<proteinExistence type="predicted"/>
<dbReference type="Proteomes" id="UP001428817">
    <property type="component" value="Unassembled WGS sequence"/>
</dbReference>
<evidence type="ECO:0000313" key="4">
    <source>
        <dbReference type="Proteomes" id="UP001428817"/>
    </source>
</evidence>
<keyword evidence="2" id="KW-0472">Membrane</keyword>
<feature type="compositionally biased region" description="Basic and acidic residues" evidence="1">
    <location>
        <begin position="14"/>
        <end position="23"/>
    </location>
</feature>
<gene>
    <name evidence="3" type="ORF">GCM10023321_69260</name>
</gene>
<feature type="compositionally biased region" description="Pro residues" evidence="1">
    <location>
        <begin position="423"/>
        <end position="453"/>
    </location>
</feature>
<feature type="compositionally biased region" description="Pro residues" evidence="1">
    <location>
        <begin position="381"/>
        <end position="393"/>
    </location>
</feature>
<feature type="compositionally biased region" description="Basic and acidic residues" evidence="1">
    <location>
        <begin position="170"/>
        <end position="187"/>
    </location>
</feature>
<feature type="compositionally biased region" description="Basic and acidic residues" evidence="1">
    <location>
        <begin position="104"/>
        <end position="130"/>
    </location>
</feature>
<feature type="compositionally biased region" description="Low complexity" evidence="1">
    <location>
        <begin position="354"/>
        <end position="367"/>
    </location>
</feature>
<keyword evidence="4" id="KW-1185">Reference proteome</keyword>
<dbReference type="EMBL" id="BAABJP010000045">
    <property type="protein sequence ID" value="GAA5171119.1"/>
    <property type="molecule type" value="Genomic_DNA"/>
</dbReference>